<feature type="domain" description="Protein Zds1 C-terminal" evidence="2">
    <location>
        <begin position="714"/>
        <end position="766"/>
    </location>
</feature>
<dbReference type="GO" id="GO:0030010">
    <property type="term" value="P:establishment of cell polarity"/>
    <property type="evidence" value="ECO:0007669"/>
    <property type="project" value="TreeGrafter"/>
</dbReference>
<feature type="compositionally biased region" description="Basic and acidic residues" evidence="1">
    <location>
        <begin position="643"/>
        <end position="652"/>
    </location>
</feature>
<dbReference type="Proteomes" id="UP000662931">
    <property type="component" value="Chromosome 3"/>
</dbReference>
<protein>
    <recommendedName>
        <fullName evidence="2">Protein Zds1 C-terminal domain-containing protein</fullName>
    </recommendedName>
</protein>
<dbReference type="GeneID" id="62196119"/>
<dbReference type="GO" id="GO:0010971">
    <property type="term" value="P:positive regulation of G2/M transition of mitotic cell cycle"/>
    <property type="evidence" value="ECO:0007669"/>
    <property type="project" value="TreeGrafter"/>
</dbReference>
<accession>A0A875S4S0</accession>
<dbReference type="AlphaFoldDB" id="A0A875S4S0"/>
<dbReference type="InterPro" id="IPR040206">
    <property type="entry name" value="Zds1/2"/>
</dbReference>
<organism evidence="3 4">
    <name type="scientific">Eeniella nana</name>
    <name type="common">Yeast</name>
    <name type="synonym">Brettanomyces nanus</name>
    <dbReference type="NCBI Taxonomy" id="13502"/>
    <lineage>
        <taxon>Eukaryota</taxon>
        <taxon>Fungi</taxon>
        <taxon>Dikarya</taxon>
        <taxon>Ascomycota</taxon>
        <taxon>Saccharomycotina</taxon>
        <taxon>Pichiomycetes</taxon>
        <taxon>Pichiales</taxon>
        <taxon>Pichiaceae</taxon>
        <taxon>Brettanomyces</taxon>
    </lineage>
</organism>
<dbReference type="OrthoDB" id="5589766at2759"/>
<feature type="region of interest" description="Disordered" evidence="1">
    <location>
        <begin position="299"/>
        <end position="455"/>
    </location>
</feature>
<feature type="region of interest" description="Disordered" evidence="1">
    <location>
        <begin position="493"/>
        <end position="524"/>
    </location>
</feature>
<keyword evidence="4" id="KW-1185">Reference proteome</keyword>
<evidence type="ECO:0000313" key="3">
    <source>
        <dbReference type="EMBL" id="QPG75365.1"/>
    </source>
</evidence>
<gene>
    <name evidence="3" type="ORF">FOA43_002718</name>
</gene>
<feature type="region of interest" description="Disordered" evidence="1">
    <location>
        <begin position="619"/>
        <end position="682"/>
    </location>
</feature>
<feature type="region of interest" description="Disordered" evidence="1">
    <location>
        <begin position="155"/>
        <end position="196"/>
    </location>
</feature>
<feature type="compositionally biased region" description="Basic and acidic residues" evidence="1">
    <location>
        <begin position="398"/>
        <end position="415"/>
    </location>
</feature>
<dbReference type="Pfam" id="PF08632">
    <property type="entry name" value="Zds_C"/>
    <property type="match status" value="1"/>
</dbReference>
<proteinExistence type="predicted"/>
<name>A0A875S4S0_EENNA</name>
<feature type="region of interest" description="Disordered" evidence="1">
    <location>
        <begin position="550"/>
        <end position="594"/>
    </location>
</feature>
<feature type="compositionally biased region" description="Low complexity" evidence="1">
    <location>
        <begin position="330"/>
        <end position="349"/>
    </location>
</feature>
<feature type="region of interest" description="Disordered" evidence="1">
    <location>
        <begin position="60"/>
        <end position="113"/>
    </location>
</feature>
<feature type="compositionally biased region" description="Pro residues" evidence="1">
    <location>
        <begin position="434"/>
        <end position="446"/>
    </location>
</feature>
<dbReference type="GO" id="GO:0005737">
    <property type="term" value="C:cytoplasm"/>
    <property type="evidence" value="ECO:0007669"/>
    <property type="project" value="TreeGrafter"/>
</dbReference>
<feature type="compositionally biased region" description="Low complexity" evidence="1">
    <location>
        <begin position="621"/>
        <end position="636"/>
    </location>
</feature>
<sequence length="829" mass="92848">MSRKSTHEELLAASHAVEQELNVVKALKRLSIGNSLNYDPDLPPDESEFVDLNYIDVHRSPTSSSTSSSSSSIAAKHSSLCEEQSDDDDSAADNFEHFNRNSNNNNDDDHSSYDAENVILDSNKLMWVPATAHPKLAPDNFRKYVQETVQEITSKLDKSKTRSNRSSLSSEYTQNISTLSSSSSRPHRSSSQPSLKELSAELQNLSHLAGMDSTDAVTLARTLSSSSLGFTELEMELYGKSTDLPLSRSNSLTAHQASRLRNQAPVPSSMTTLKPAIDDDLPIPTSEGNGLKRARWTTYRKSGGPKMLRERRKQTRQVSAPSLTNKELPEIPIHSSVSPSSSSITTPSSRLPPLPNTPNIGTQSAIPLQAFSSSPTSPLPLQSSKHSGWNWLGHKEKRSPMEHVRDRHGPVEDHSASPSPSSSSSSLSSEKEPPSSPSSPPVPPQASSPYRERKGSISNIFRFRSKSVDKYDSAVESNSKTIMELKAVFHHHSSRIKENSLPESPPESEEGVEAQARVTKPLETPKEDLHITSRHHRYTFEAQKVIPRAPLPAQPNHQDHSASALQQQQLMQRQLQHRKKHGKHDVQGGHNHNDGRERQLVKQLDKQVDNQSLLPSLVNAQQRQQQQQQQQQQQHQRQQKSQPHHDLNHAEIQESSEEQPSRSLTSSEPFAEPSVESSTEALKQSLKLAHRNAKPNQPLEMRDSAFGFPLPPVSKSTLIMLDYRFPIHVERAVYRLSHLKLADPKRPLYQQVLLSNFMYAYLNLVNHTLYLQQQQQDQMFPIDHQQEALGAGYEDGTLCETVDLEKPSDETYDESRHIEEMYGRDSILN</sequence>
<dbReference type="PANTHER" id="PTHR28089:SF1">
    <property type="entry name" value="PROTEIN ZDS1-RELATED"/>
    <property type="match status" value="1"/>
</dbReference>
<dbReference type="EMBL" id="CP064814">
    <property type="protein sequence ID" value="QPG75365.1"/>
    <property type="molecule type" value="Genomic_DNA"/>
</dbReference>
<dbReference type="InterPro" id="IPR013941">
    <property type="entry name" value="ZDS1_C"/>
</dbReference>
<feature type="compositionally biased region" description="Low complexity" evidence="1">
    <location>
        <begin position="177"/>
        <end position="195"/>
    </location>
</feature>
<feature type="compositionally biased region" description="Basic and acidic residues" evidence="1">
    <location>
        <begin position="584"/>
        <end position="594"/>
    </location>
</feature>
<evidence type="ECO:0000259" key="2">
    <source>
        <dbReference type="SMART" id="SM01327"/>
    </source>
</evidence>
<feature type="compositionally biased region" description="Low complexity" evidence="1">
    <location>
        <begin position="60"/>
        <end position="72"/>
    </location>
</feature>
<reference evidence="3" key="1">
    <citation type="submission" date="2020-10" db="EMBL/GenBank/DDBJ databases">
        <authorList>
            <person name="Roach M.J.R."/>
        </authorList>
    </citation>
    <scope>NUCLEOTIDE SEQUENCE</scope>
    <source>
        <strain evidence="3">CBS 1945</strain>
    </source>
</reference>
<dbReference type="PANTHER" id="PTHR28089">
    <property type="entry name" value="PROTEIN ZDS1-RELATED"/>
    <property type="match status" value="1"/>
</dbReference>
<feature type="compositionally biased region" description="Low complexity" evidence="1">
    <location>
        <begin position="416"/>
        <end position="428"/>
    </location>
</feature>
<feature type="compositionally biased region" description="Polar residues" evidence="1">
    <location>
        <begin position="316"/>
        <end position="325"/>
    </location>
</feature>
<feature type="compositionally biased region" description="Low complexity" evidence="1">
    <location>
        <begin position="372"/>
        <end position="384"/>
    </location>
</feature>
<evidence type="ECO:0000313" key="4">
    <source>
        <dbReference type="Proteomes" id="UP000662931"/>
    </source>
</evidence>
<dbReference type="SMART" id="SM01327">
    <property type="entry name" value="Zds_C"/>
    <property type="match status" value="1"/>
</dbReference>
<feature type="compositionally biased region" description="Low complexity" evidence="1">
    <location>
        <begin position="565"/>
        <end position="574"/>
    </location>
</feature>
<evidence type="ECO:0000256" key="1">
    <source>
        <dbReference type="SAM" id="MobiDB-lite"/>
    </source>
</evidence>
<dbReference type="RefSeq" id="XP_038778930.1">
    <property type="nucleotide sequence ID" value="XM_038923002.1"/>
</dbReference>
<dbReference type="KEGG" id="bnn:FOA43_002718"/>